<evidence type="ECO:0000313" key="1">
    <source>
        <dbReference type="EMBL" id="MDT9597562.1"/>
    </source>
</evidence>
<organism evidence="1 2">
    <name type="scientific">Sphingosinicella rhizophila</name>
    <dbReference type="NCBI Taxonomy" id="3050082"/>
    <lineage>
        <taxon>Bacteria</taxon>
        <taxon>Pseudomonadati</taxon>
        <taxon>Pseudomonadota</taxon>
        <taxon>Alphaproteobacteria</taxon>
        <taxon>Sphingomonadales</taxon>
        <taxon>Sphingosinicellaceae</taxon>
        <taxon>Sphingosinicella</taxon>
    </lineage>
</organism>
<dbReference type="RefSeq" id="WP_315722884.1">
    <property type="nucleotide sequence ID" value="NZ_JAVUPU010000001.1"/>
</dbReference>
<dbReference type="EMBL" id="JAVUPU010000001">
    <property type="protein sequence ID" value="MDT9597562.1"/>
    <property type="molecule type" value="Genomic_DNA"/>
</dbReference>
<accession>A0ABU3Q2C9</accession>
<keyword evidence="2" id="KW-1185">Reference proteome</keyword>
<name>A0ABU3Q2C9_9SPHN</name>
<protein>
    <submittedName>
        <fullName evidence="1">Uncharacterized protein</fullName>
    </submittedName>
</protein>
<comment type="caution">
    <text evidence="1">The sequence shown here is derived from an EMBL/GenBank/DDBJ whole genome shotgun (WGS) entry which is preliminary data.</text>
</comment>
<proteinExistence type="predicted"/>
<sequence>MLKEWELNMSAVEMVKQKVFAGLGAVVLSAATVLAAAAPAGAIETAPRYAASQAADRAQA</sequence>
<evidence type="ECO:0000313" key="2">
    <source>
        <dbReference type="Proteomes" id="UP001259572"/>
    </source>
</evidence>
<dbReference type="Proteomes" id="UP001259572">
    <property type="component" value="Unassembled WGS sequence"/>
</dbReference>
<gene>
    <name evidence="1" type="ORF">RQX22_01185</name>
</gene>
<reference evidence="1 2" key="1">
    <citation type="submission" date="2023-05" db="EMBL/GenBank/DDBJ databases">
        <authorList>
            <person name="Guo Y."/>
        </authorList>
    </citation>
    <scope>NUCLEOTIDE SEQUENCE [LARGE SCALE GENOMIC DNA]</scope>
    <source>
        <strain evidence="1 2">GR2756</strain>
    </source>
</reference>